<keyword evidence="8" id="KW-0732">Signal</keyword>
<evidence type="ECO:0000256" key="1">
    <source>
        <dbReference type="ARBA" id="ARBA00004613"/>
    </source>
</evidence>
<keyword evidence="6" id="KW-0479">Metal-binding</keyword>
<dbReference type="Gene3D" id="2.60.60.20">
    <property type="entry name" value="PLAT/LH2 domain"/>
    <property type="match status" value="1"/>
</dbReference>
<evidence type="ECO:0000259" key="9">
    <source>
        <dbReference type="Pfam" id="PF00151"/>
    </source>
</evidence>
<evidence type="ECO:0000256" key="5">
    <source>
        <dbReference type="PIRSR" id="PIRSR000865-1"/>
    </source>
</evidence>
<dbReference type="Proteomes" id="UP000507470">
    <property type="component" value="Unassembled WGS sequence"/>
</dbReference>
<evidence type="ECO:0000256" key="8">
    <source>
        <dbReference type="SAM" id="SignalP"/>
    </source>
</evidence>
<evidence type="ECO:0000313" key="10">
    <source>
        <dbReference type="EMBL" id="CAC5399119.1"/>
    </source>
</evidence>
<reference evidence="10 11" key="1">
    <citation type="submission" date="2020-06" db="EMBL/GenBank/DDBJ databases">
        <authorList>
            <person name="Li R."/>
            <person name="Bekaert M."/>
        </authorList>
    </citation>
    <scope>NUCLEOTIDE SEQUENCE [LARGE SCALE GENOMIC DNA]</scope>
    <source>
        <strain evidence="11">wild</strain>
    </source>
</reference>
<dbReference type="InterPro" id="IPR033906">
    <property type="entry name" value="Lipase_N"/>
</dbReference>
<proteinExistence type="inferred from homology"/>
<name>A0A6J8CUM3_MYTCO</name>
<keyword evidence="10" id="KW-0378">Hydrolase</keyword>
<organism evidence="10 11">
    <name type="scientific">Mytilus coruscus</name>
    <name type="common">Sea mussel</name>
    <dbReference type="NCBI Taxonomy" id="42192"/>
    <lineage>
        <taxon>Eukaryota</taxon>
        <taxon>Metazoa</taxon>
        <taxon>Spiralia</taxon>
        <taxon>Lophotrochozoa</taxon>
        <taxon>Mollusca</taxon>
        <taxon>Bivalvia</taxon>
        <taxon>Autobranchia</taxon>
        <taxon>Pteriomorphia</taxon>
        <taxon>Mytilida</taxon>
        <taxon>Mytiloidea</taxon>
        <taxon>Mytilidae</taxon>
        <taxon>Mytilinae</taxon>
        <taxon>Mytilus</taxon>
    </lineage>
</organism>
<dbReference type="InterPro" id="IPR002331">
    <property type="entry name" value="Lipase_panc"/>
</dbReference>
<comment type="similarity">
    <text evidence="2 7">Belongs to the AB hydrolase superfamily. Lipase family.</text>
</comment>
<dbReference type="Gene3D" id="3.40.50.1820">
    <property type="entry name" value="alpha/beta hydrolase"/>
    <property type="match status" value="1"/>
</dbReference>
<dbReference type="GO" id="GO:0004806">
    <property type="term" value="F:triacylglycerol lipase activity"/>
    <property type="evidence" value="ECO:0007669"/>
    <property type="project" value="UniProtKB-EC"/>
</dbReference>
<dbReference type="InterPro" id="IPR036392">
    <property type="entry name" value="PLAT/LH2_dom_sf"/>
</dbReference>
<protein>
    <submittedName>
        <fullName evidence="10">PNLIPRP1</fullName>
        <ecNumber evidence="10">3.1.1.3</ecNumber>
    </submittedName>
</protein>
<dbReference type="GO" id="GO:0005615">
    <property type="term" value="C:extracellular space"/>
    <property type="evidence" value="ECO:0007669"/>
    <property type="project" value="TreeGrafter"/>
</dbReference>
<evidence type="ECO:0000256" key="4">
    <source>
        <dbReference type="ARBA" id="ARBA00023157"/>
    </source>
</evidence>
<evidence type="ECO:0000256" key="2">
    <source>
        <dbReference type="ARBA" id="ARBA00010701"/>
    </source>
</evidence>
<dbReference type="GO" id="GO:0016042">
    <property type="term" value="P:lipid catabolic process"/>
    <property type="evidence" value="ECO:0007669"/>
    <property type="project" value="TreeGrafter"/>
</dbReference>
<dbReference type="SUPFAM" id="SSF49723">
    <property type="entry name" value="Lipase/lipooxygenase domain (PLAT/LH2 domain)"/>
    <property type="match status" value="1"/>
</dbReference>
<feature type="binding site" evidence="6">
    <location>
        <position position="233"/>
    </location>
    <ligand>
        <name>Ca(2+)</name>
        <dbReference type="ChEBI" id="CHEBI:29108"/>
    </ligand>
</feature>
<comment type="subcellular location">
    <subcellularLocation>
        <location evidence="1">Secreted</location>
    </subcellularLocation>
</comment>
<dbReference type="PRINTS" id="PR00821">
    <property type="entry name" value="TAGLIPASE"/>
</dbReference>
<keyword evidence="4" id="KW-1015">Disulfide bond</keyword>
<feature type="active site" description="Charge relay system" evidence="5">
    <location>
        <position position="303"/>
    </location>
</feature>
<dbReference type="GO" id="GO:0046872">
    <property type="term" value="F:metal ion binding"/>
    <property type="evidence" value="ECO:0007669"/>
    <property type="project" value="UniProtKB-KW"/>
</dbReference>
<keyword evidence="3" id="KW-0964">Secreted</keyword>
<feature type="domain" description="Lipase" evidence="9">
    <location>
        <begin position="44"/>
        <end position="375"/>
    </location>
</feature>
<dbReference type="Pfam" id="PF00151">
    <property type="entry name" value="Lipase"/>
    <property type="match status" value="1"/>
</dbReference>
<feature type="signal peptide" evidence="8">
    <location>
        <begin position="1"/>
        <end position="19"/>
    </location>
</feature>
<accession>A0A6J8CUM3</accession>
<dbReference type="AlphaFoldDB" id="A0A6J8CUM3"/>
<keyword evidence="11" id="KW-1185">Reference proteome</keyword>
<dbReference type="SUPFAM" id="SSF53474">
    <property type="entry name" value="alpha/beta-Hydrolases"/>
    <property type="match status" value="1"/>
</dbReference>
<evidence type="ECO:0000256" key="6">
    <source>
        <dbReference type="PIRSR" id="PIRSR000865-2"/>
    </source>
</evidence>
<evidence type="ECO:0000256" key="3">
    <source>
        <dbReference type="ARBA" id="ARBA00022525"/>
    </source>
</evidence>
<feature type="binding site" evidence="6">
    <location>
        <position position="230"/>
    </location>
    <ligand>
        <name>Ca(2+)</name>
        <dbReference type="ChEBI" id="CHEBI:29108"/>
    </ligand>
</feature>
<evidence type="ECO:0000313" key="11">
    <source>
        <dbReference type="Proteomes" id="UP000507470"/>
    </source>
</evidence>
<dbReference type="EMBL" id="CACVKT020005972">
    <property type="protein sequence ID" value="CAC5399119.1"/>
    <property type="molecule type" value="Genomic_DNA"/>
</dbReference>
<feature type="active site" description="Charge relay system" evidence="5">
    <location>
        <position position="214"/>
    </location>
</feature>
<dbReference type="PRINTS" id="PR00823">
    <property type="entry name" value="PANCLIPASE"/>
</dbReference>
<evidence type="ECO:0000256" key="7">
    <source>
        <dbReference type="RuleBase" id="RU004262"/>
    </source>
</evidence>
<feature type="binding site" evidence="6">
    <location>
        <position position="228"/>
    </location>
    <ligand>
        <name>Ca(2+)</name>
        <dbReference type="ChEBI" id="CHEBI:29108"/>
    </ligand>
</feature>
<feature type="chain" id="PRO_5026861702" evidence="8">
    <location>
        <begin position="20"/>
        <end position="499"/>
    </location>
</feature>
<dbReference type="EC" id="3.1.1.3" evidence="10"/>
<dbReference type="CDD" id="cd00707">
    <property type="entry name" value="Pancreat_lipase_like"/>
    <property type="match status" value="1"/>
</dbReference>
<dbReference type="InterPro" id="IPR000734">
    <property type="entry name" value="TAG_lipase"/>
</dbReference>
<gene>
    <name evidence="10" type="ORF">MCOR_33409</name>
</gene>
<keyword evidence="6" id="KW-0106">Calcium</keyword>
<dbReference type="InterPro" id="IPR013818">
    <property type="entry name" value="Lipase"/>
</dbReference>
<dbReference type="FunFam" id="3.40.50.1820:FF:000033">
    <property type="entry name" value="Pancreatic triacylglycerol lipase"/>
    <property type="match status" value="1"/>
</dbReference>
<dbReference type="OrthoDB" id="199913at2759"/>
<feature type="active site" description="Nucleophile" evidence="5">
    <location>
        <position position="191"/>
    </location>
</feature>
<dbReference type="PIRSF" id="PIRSF000865">
    <property type="entry name" value="Lipoprotein_lipase_LIPH"/>
    <property type="match status" value="1"/>
</dbReference>
<sequence>MNSKLFGFLLFGFFADVLSELHSPIWFPPPFIKPPPKRTKRSAQCYSDLGCFTNTYPYNNTGDALPLNPRFIRTRFLLYTSINDRFPRIISRTASDQLSRSRYNSNLPTKFIIHGFEQYGMVSWTKQMARQFILKEPTNVVVVDWGHGSGWPYTQAVANTRVVGAEVAKMIEFLIEETGGDVSKFHLIGHSLGAHVAGYAGELVTGLGRITGLDPAEPNFKGTDVRVRLDPGDANFVDVVHTDGSPFDEISGYGLIDPVGHIDFYPNGGKNQPGCTRGSWINLFSQSYRRGIAGTENSISCSHSRSIALFTESINGDCRFRAFPCDSFNSFKNGQCMACVDKPCPIMGINADKYETTDKKPRGKFYLATGESNPYCGYMYGIAVHVSSDMQPTEGILDLTFTGQGDQTANHTLYRKEYRAGQVYSELLVSPNHLSTLSTLTVEFLEKSEVWSWLWTGRIQIDKIEVTDGLTDEITNFCGNDVTISSGGHIVLTGSSSPC</sequence>
<dbReference type="PANTHER" id="PTHR11610">
    <property type="entry name" value="LIPASE"/>
    <property type="match status" value="1"/>
</dbReference>
<dbReference type="InterPro" id="IPR029058">
    <property type="entry name" value="AB_hydrolase_fold"/>
</dbReference>
<dbReference type="InterPro" id="IPR016272">
    <property type="entry name" value="Lipase_LIPH"/>
</dbReference>